<evidence type="ECO:0000313" key="2">
    <source>
        <dbReference type="Proteomes" id="UP000434172"/>
    </source>
</evidence>
<dbReference type="GO" id="GO:0016705">
    <property type="term" value="F:oxidoreductase activity, acting on paired donors, with incorporation or reduction of molecular oxygen"/>
    <property type="evidence" value="ECO:0007669"/>
    <property type="project" value="InterPro"/>
</dbReference>
<gene>
    <name evidence="1" type="ORF">GQ607_017284</name>
</gene>
<dbReference type="GO" id="GO:0005506">
    <property type="term" value="F:iron ion binding"/>
    <property type="evidence" value="ECO:0007669"/>
    <property type="project" value="InterPro"/>
</dbReference>
<evidence type="ECO:0000313" key="1">
    <source>
        <dbReference type="EMBL" id="KAF0315490.1"/>
    </source>
</evidence>
<proteinExistence type="predicted"/>
<accession>A0A8H3ZKX1</accession>
<reference evidence="1 2" key="1">
    <citation type="submission" date="2019-12" db="EMBL/GenBank/DDBJ databases">
        <title>A genome sequence resource for the geographically widespread anthracnose pathogen Colletotrichum asianum.</title>
        <authorList>
            <person name="Meng Y."/>
        </authorList>
    </citation>
    <scope>NUCLEOTIDE SEQUENCE [LARGE SCALE GENOMIC DNA]</scope>
    <source>
        <strain evidence="1 2">ICMP 18580</strain>
    </source>
</reference>
<keyword evidence="2" id="KW-1185">Reference proteome</keyword>
<comment type="caution">
    <text evidence="1">The sequence shown here is derived from an EMBL/GenBank/DDBJ whole genome shotgun (WGS) entry which is preliminary data.</text>
</comment>
<dbReference type="InterPro" id="IPR036396">
    <property type="entry name" value="Cyt_P450_sf"/>
</dbReference>
<dbReference type="OrthoDB" id="6764281at2759"/>
<protein>
    <submittedName>
        <fullName evidence="1">Cytochrome p450 51b</fullName>
    </submittedName>
</protein>
<dbReference type="SUPFAM" id="SSF48264">
    <property type="entry name" value="Cytochrome P450"/>
    <property type="match status" value="1"/>
</dbReference>
<dbReference type="GO" id="GO:0020037">
    <property type="term" value="F:heme binding"/>
    <property type="evidence" value="ECO:0007669"/>
    <property type="project" value="InterPro"/>
</dbReference>
<name>A0A8H3ZKX1_9PEZI</name>
<dbReference type="EMBL" id="WOWK01000201">
    <property type="protein sequence ID" value="KAF0315490.1"/>
    <property type="molecule type" value="Genomic_DNA"/>
</dbReference>
<dbReference type="Proteomes" id="UP000434172">
    <property type="component" value="Unassembled WGS sequence"/>
</dbReference>
<dbReference type="GO" id="GO:0004497">
    <property type="term" value="F:monooxygenase activity"/>
    <property type="evidence" value="ECO:0007669"/>
    <property type="project" value="InterPro"/>
</dbReference>
<organism evidence="1 2">
    <name type="scientific">Colletotrichum asianum</name>
    <dbReference type="NCBI Taxonomy" id="702518"/>
    <lineage>
        <taxon>Eukaryota</taxon>
        <taxon>Fungi</taxon>
        <taxon>Dikarya</taxon>
        <taxon>Ascomycota</taxon>
        <taxon>Pezizomycotina</taxon>
        <taxon>Sordariomycetes</taxon>
        <taxon>Hypocreomycetidae</taxon>
        <taxon>Glomerellales</taxon>
        <taxon>Glomerellaceae</taxon>
        <taxon>Colletotrichum</taxon>
        <taxon>Colletotrichum gloeosporioides species complex</taxon>
    </lineage>
</organism>
<sequence>MEELCQEQVCVLGADQSTLKYKDLSKLPFNQAIIKETLPLHAPIYCSIASLSLRGSHHAPARVRGHDAILDAPVLR</sequence>
<dbReference type="AlphaFoldDB" id="A0A8H3ZKX1"/>
<dbReference type="Gene3D" id="1.10.630.10">
    <property type="entry name" value="Cytochrome P450"/>
    <property type="match status" value="1"/>
</dbReference>